<accession>F0M193</accession>
<dbReference type="AlphaFoldDB" id="F0M193"/>
<dbReference type="STRING" id="930171.Asphe3_18760"/>
<evidence type="ECO:0000256" key="1">
    <source>
        <dbReference type="SAM" id="MobiDB-lite"/>
    </source>
</evidence>
<organism evidence="3 4">
    <name type="scientific">Pseudarthrobacter phenanthrenivorans (strain DSM 18606 / JCM 16027 / LMG 23796 / Sphe3)</name>
    <name type="common">Arthrobacter phenanthrenivorans</name>
    <dbReference type="NCBI Taxonomy" id="930171"/>
    <lineage>
        <taxon>Bacteria</taxon>
        <taxon>Bacillati</taxon>
        <taxon>Actinomycetota</taxon>
        <taxon>Actinomycetes</taxon>
        <taxon>Micrococcales</taxon>
        <taxon>Micrococcaceae</taxon>
        <taxon>Pseudarthrobacter</taxon>
    </lineage>
</organism>
<dbReference type="Proteomes" id="UP000008639">
    <property type="component" value="Chromosome"/>
</dbReference>
<name>F0M193_PSEPM</name>
<dbReference type="KEGG" id="apn:Asphe3_18760"/>
<gene>
    <name evidence="3" type="ordered locus">Asphe3_18760</name>
</gene>
<evidence type="ECO:0000256" key="2">
    <source>
        <dbReference type="SAM" id="Phobius"/>
    </source>
</evidence>
<dbReference type="HOGENOM" id="CLU_2646655_0_0_11"/>
<sequence length="76" mass="8693">MGTEMEIALVLAAAFLWVVGTFAILSGIDRRERKARRQERRASRQGGRRIQYLPAVQGSRGDGRGRRHRPRSLRPH</sequence>
<feature type="compositionally biased region" description="Basic residues" evidence="1">
    <location>
        <begin position="65"/>
        <end position="76"/>
    </location>
</feature>
<feature type="region of interest" description="Disordered" evidence="1">
    <location>
        <begin position="33"/>
        <end position="76"/>
    </location>
</feature>
<keyword evidence="2" id="KW-0812">Transmembrane</keyword>
<keyword evidence="2" id="KW-1133">Transmembrane helix</keyword>
<feature type="transmembrane region" description="Helical" evidence="2">
    <location>
        <begin position="6"/>
        <end position="28"/>
    </location>
</feature>
<reference evidence="3 4" key="1">
    <citation type="journal article" date="2011" name="Stand. Genomic Sci.">
        <title>Complete genome sequence of Arthrobacter phenanthrenivorans type strain (Sphe3).</title>
        <authorList>
            <person name="Kallimanis A."/>
            <person name="Labutti K.M."/>
            <person name="Lapidus A."/>
            <person name="Clum A."/>
            <person name="Lykidis A."/>
            <person name="Mavromatis K."/>
            <person name="Pagani I."/>
            <person name="Liolios K."/>
            <person name="Ivanova N."/>
            <person name="Goodwin L."/>
            <person name="Pitluck S."/>
            <person name="Chen A."/>
            <person name="Palaniappan K."/>
            <person name="Markowitz V."/>
            <person name="Bristow J."/>
            <person name="Velentzas A.D."/>
            <person name="Perisynakis A."/>
            <person name="Ouzounis C.C."/>
            <person name="Kyrpides N.C."/>
            <person name="Koukkou A.I."/>
            <person name="Drainas C."/>
        </authorList>
    </citation>
    <scope>NUCLEOTIDE SEQUENCE [LARGE SCALE GENOMIC DNA]</scope>
    <source>
        <strain evidence="4">DSM 18606 / JCM 16027 / LMG 23796 / Sphe3</strain>
    </source>
</reference>
<evidence type="ECO:0000313" key="3">
    <source>
        <dbReference type="EMBL" id="ADX73032.1"/>
    </source>
</evidence>
<evidence type="ECO:0000313" key="4">
    <source>
        <dbReference type="Proteomes" id="UP000008639"/>
    </source>
</evidence>
<dbReference type="EMBL" id="CP002379">
    <property type="protein sequence ID" value="ADX73032.1"/>
    <property type="molecule type" value="Genomic_DNA"/>
</dbReference>
<proteinExistence type="predicted"/>
<keyword evidence="2" id="KW-0472">Membrane</keyword>
<protein>
    <submittedName>
        <fullName evidence="3">Uncharacterized protein</fullName>
    </submittedName>
</protein>